<dbReference type="GO" id="GO:0090614">
    <property type="term" value="F:5'-methylthioadenosine deaminase activity"/>
    <property type="evidence" value="ECO:0007669"/>
    <property type="project" value="UniProtKB-UniRule"/>
</dbReference>
<protein>
    <recommendedName>
        <fullName evidence="5">5-methylthioadenosine/S-adenosylhomocysteine deaminase</fullName>
        <shortName evidence="5">MTA/SAH deaminase</shortName>
        <ecNumber evidence="5">3.5.4.28</ecNumber>
        <ecNumber evidence="5">3.5.4.31</ecNumber>
    </recommendedName>
</protein>
<feature type="binding site" evidence="5">
    <location>
        <position position="219"/>
    </location>
    <ligand>
        <name>substrate</name>
    </ligand>
</feature>
<evidence type="ECO:0000256" key="1">
    <source>
        <dbReference type="ARBA" id="ARBA00006745"/>
    </source>
</evidence>
<feature type="domain" description="Amidohydrolase-related" evidence="6">
    <location>
        <begin position="59"/>
        <end position="408"/>
    </location>
</feature>
<dbReference type="PANTHER" id="PTHR43794:SF11">
    <property type="entry name" value="AMIDOHYDROLASE-RELATED DOMAIN-CONTAINING PROTEIN"/>
    <property type="match status" value="1"/>
</dbReference>
<organism evidence="7 8">
    <name type="scientific">Chitinibacter fontanus</name>
    <dbReference type="NCBI Taxonomy" id="1737446"/>
    <lineage>
        <taxon>Bacteria</taxon>
        <taxon>Pseudomonadati</taxon>
        <taxon>Pseudomonadota</taxon>
        <taxon>Betaproteobacteria</taxon>
        <taxon>Neisseriales</taxon>
        <taxon>Chitinibacteraceae</taxon>
        <taxon>Chitinibacter</taxon>
    </lineage>
</organism>
<dbReference type="Pfam" id="PF01979">
    <property type="entry name" value="Amidohydro_1"/>
    <property type="match status" value="1"/>
</dbReference>
<dbReference type="SUPFAM" id="SSF51556">
    <property type="entry name" value="Metallo-dependent hydrolases"/>
    <property type="match status" value="1"/>
</dbReference>
<dbReference type="FunFam" id="3.20.20.140:FF:000014">
    <property type="entry name" value="5-methylthioadenosine/S-adenosylhomocysteine deaminase"/>
    <property type="match status" value="1"/>
</dbReference>
<keyword evidence="4 5" id="KW-0862">Zinc</keyword>
<feature type="binding site" evidence="5">
    <location>
        <position position="67"/>
    </location>
    <ligand>
        <name>Zn(2+)</name>
        <dbReference type="ChEBI" id="CHEBI:29105"/>
    </ligand>
</feature>
<comment type="catalytic activity">
    <reaction evidence="5">
        <text>S-methyl-5'-thioadenosine + H2O + H(+) = S-methyl-5'-thioinosine + NH4(+)</text>
        <dbReference type="Rhea" id="RHEA:25025"/>
        <dbReference type="ChEBI" id="CHEBI:15377"/>
        <dbReference type="ChEBI" id="CHEBI:15378"/>
        <dbReference type="ChEBI" id="CHEBI:17509"/>
        <dbReference type="ChEBI" id="CHEBI:28938"/>
        <dbReference type="ChEBI" id="CHEBI:48595"/>
        <dbReference type="EC" id="3.5.4.31"/>
    </reaction>
</comment>
<dbReference type="SUPFAM" id="SSF51338">
    <property type="entry name" value="Composite domain of metallo-dependent hydrolases"/>
    <property type="match status" value="1"/>
</dbReference>
<dbReference type="InterPro" id="IPR023512">
    <property type="entry name" value="Deaminase_MtaD/DadD"/>
</dbReference>
<gene>
    <name evidence="5" type="primary">mtaD</name>
    <name evidence="7" type="ORF">HZU75_01170</name>
</gene>
<feature type="binding site" evidence="5">
    <location>
        <position position="304"/>
    </location>
    <ligand>
        <name>substrate</name>
    </ligand>
</feature>
<dbReference type="InterPro" id="IPR032466">
    <property type="entry name" value="Metal_Hydrolase"/>
</dbReference>
<dbReference type="GO" id="GO:0050270">
    <property type="term" value="F:S-adenosylhomocysteine deaminase activity"/>
    <property type="evidence" value="ECO:0007669"/>
    <property type="project" value="UniProtKB-UniRule"/>
</dbReference>
<dbReference type="KEGG" id="cfon:HZU75_01170"/>
<comment type="catalytic activity">
    <reaction evidence="5">
        <text>S-adenosyl-L-homocysteine + H2O + H(+) = S-inosyl-L-homocysteine + NH4(+)</text>
        <dbReference type="Rhea" id="RHEA:20716"/>
        <dbReference type="ChEBI" id="CHEBI:15377"/>
        <dbReference type="ChEBI" id="CHEBI:15378"/>
        <dbReference type="ChEBI" id="CHEBI:28938"/>
        <dbReference type="ChEBI" id="CHEBI:57856"/>
        <dbReference type="ChEBI" id="CHEBI:57985"/>
        <dbReference type="EC" id="3.5.4.28"/>
    </reaction>
</comment>
<dbReference type="InterPro" id="IPR011059">
    <property type="entry name" value="Metal-dep_hydrolase_composite"/>
</dbReference>
<name>A0A7D5V8U5_9NEIS</name>
<feature type="binding site" evidence="5">
    <location>
        <position position="189"/>
    </location>
    <ligand>
        <name>substrate</name>
    </ligand>
</feature>
<sequence>MSVQILLPRWIIPVIPRHTVYTDHALVIQGEKIIALQATADALSRYPSAEIIKLPDHALMPGMINLHTHSAMTLLRGFADDLPLMRWLNEHIWPAEGTHVSDEFVFDGTKLAIAEMIAGGTTCCNDMYFHHGAVARAAIDTQFRITVGCSILEFPTPYASNADDYIRKALACRDEFIGEDLVQFTLAPHAPYTVSDATFRRIITLADELELAIHCHIHESADEIAGSLKEYGVRPLERLAELGLLDSPLIAAHMVHTTESEIALLAKKGIHIAHNPASNLKLASGIAPISQQLAAGINVGIGTDGAASNNKLDMFAEMRLAALLAKGQSDNPEAVPAWQALEMATINGATALGLQDKIGSLEVGKQADVIALNLAQAGTQPCYDPISHLVYAADRTQVSDVWIAGRAVYRRHEHQSLNFAEVLSTARHWQGKIQDSIAPQTN</sequence>
<comment type="caution">
    <text evidence="5">Lacks conserved residue(s) required for the propagation of feature annotation.</text>
</comment>
<comment type="similarity">
    <text evidence="1">Belongs to the metallo-dependent hydrolases superfamily. ATZ/TRZ family.</text>
</comment>
<evidence type="ECO:0000313" key="7">
    <source>
        <dbReference type="EMBL" id="QLI80253.1"/>
    </source>
</evidence>
<evidence type="ECO:0000256" key="5">
    <source>
        <dbReference type="HAMAP-Rule" id="MF_01281"/>
    </source>
</evidence>
<dbReference type="Gene3D" id="2.30.40.10">
    <property type="entry name" value="Urease, subunit C, domain 1"/>
    <property type="match status" value="1"/>
</dbReference>
<dbReference type="NCBIfam" id="NF006549">
    <property type="entry name" value="PRK09045.1"/>
    <property type="match status" value="1"/>
</dbReference>
<dbReference type="HAMAP" id="MF_01281">
    <property type="entry name" value="MTA_SAH_deamin"/>
    <property type="match status" value="1"/>
</dbReference>
<feature type="binding site" evidence="5">
    <location>
        <position position="304"/>
    </location>
    <ligand>
        <name>Zn(2+)</name>
        <dbReference type="ChEBI" id="CHEBI:29105"/>
    </ligand>
</feature>
<dbReference type="EC" id="3.5.4.31" evidence="5"/>
<reference evidence="7 8" key="1">
    <citation type="journal article" date="2016" name="Int. J. Syst. Evol. Microbiol.">
        <title>Chitinibacter fontanus sp. nov., isolated from a spring.</title>
        <authorList>
            <person name="Sheu S.Y."/>
            <person name="Li Y.S."/>
            <person name="Young C.C."/>
            <person name="Chen W.M."/>
        </authorList>
    </citation>
    <scope>NUCLEOTIDE SEQUENCE [LARGE SCALE GENOMIC DNA]</scope>
    <source>
        <strain evidence="7 8">STM-7</strain>
    </source>
</reference>
<dbReference type="Gene3D" id="3.20.20.140">
    <property type="entry name" value="Metal-dependent hydrolases"/>
    <property type="match status" value="1"/>
</dbReference>
<dbReference type="InterPro" id="IPR050287">
    <property type="entry name" value="MTA/SAH_deaminase"/>
</dbReference>
<comment type="cofactor">
    <cofactor evidence="5">
        <name>Zn(2+)</name>
        <dbReference type="ChEBI" id="CHEBI:29105"/>
    </cofactor>
    <text evidence="5">Binds 1 zinc ion per subunit.</text>
</comment>
<comment type="similarity">
    <text evidence="5">Belongs to the metallo-dependent hydrolases superfamily. MTA/SAH deaminase family.</text>
</comment>
<dbReference type="EMBL" id="CP058952">
    <property type="protein sequence ID" value="QLI80253.1"/>
    <property type="molecule type" value="Genomic_DNA"/>
</dbReference>
<evidence type="ECO:0000256" key="3">
    <source>
        <dbReference type="ARBA" id="ARBA00022801"/>
    </source>
</evidence>
<dbReference type="CDD" id="cd01298">
    <property type="entry name" value="ATZ_TRZ_like"/>
    <property type="match status" value="1"/>
</dbReference>
<comment type="function">
    <text evidence="5">Catalyzes the deamination of 5-methylthioadenosine and S-adenosyl-L-homocysteine into 5-methylthioinosine and S-inosyl-L-homocysteine, respectively. Is also able to deaminate adenosine.</text>
</comment>
<proteinExistence type="inferred from homology"/>
<dbReference type="PANTHER" id="PTHR43794">
    <property type="entry name" value="AMINOHYDROLASE SSNA-RELATED"/>
    <property type="match status" value="1"/>
</dbReference>
<keyword evidence="2 5" id="KW-0479">Metal-binding</keyword>
<dbReference type="InterPro" id="IPR006680">
    <property type="entry name" value="Amidohydro-rel"/>
</dbReference>
<evidence type="ECO:0000259" key="6">
    <source>
        <dbReference type="Pfam" id="PF01979"/>
    </source>
</evidence>
<evidence type="ECO:0000256" key="2">
    <source>
        <dbReference type="ARBA" id="ARBA00022723"/>
    </source>
</evidence>
<keyword evidence="3 5" id="KW-0378">Hydrolase</keyword>
<dbReference type="Proteomes" id="UP000510822">
    <property type="component" value="Chromosome"/>
</dbReference>
<evidence type="ECO:0000313" key="8">
    <source>
        <dbReference type="Proteomes" id="UP000510822"/>
    </source>
</evidence>
<keyword evidence="8" id="KW-1185">Reference proteome</keyword>
<accession>A0A7D5V8U5</accession>
<dbReference type="RefSeq" id="WP_180307397.1">
    <property type="nucleotide sequence ID" value="NZ_CP058952.1"/>
</dbReference>
<feature type="binding site" evidence="5">
    <location>
        <position position="69"/>
    </location>
    <ligand>
        <name>Zn(2+)</name>
        <dbReference type="ChEBI" id="CHEBI:29105"/>
    </ligand>
</feature>
<evidence type="ECO:0000256" key="4">
    <source>
        <dbReference type="ARBA" id="ARBA00022833"/>
    </source>
</evidence>
<dbReference type="GO" id="GO:0046872">
    <property type="term" value="F:metal ion binding"/>
    <property type="evidence" value="ECO:0007669"/>
    <property type="project" value="UniProtKB-KW"/>
</dbReference>
<dbReference type="EC" id="3.5.4.28" evidence="5"/>
<dbReference type="AlphaFoldDB" id="A0A7D5V8U5"/>
<feature type="binding site" evidence="5">
    <location>
        <position position="96"/>
    </location>
    <ligand>
        <name>substrate</name>
    </ligand>
</feature>
<feature type="binding site" evidence="5">
    <location>
        <position position="216"/>
    </location>
    <ligand>
        <name>Zn(2+)</name>
        <dbReference type="ChEBI" id="CHEBI:29105"/>
    </ligand>
</feature>